<reference evidence="3" key="1">
    <citation type="submission" date="2022-11" db="UniProtKB">
        <authorList>
            <consortium name="EnsemblMetazoa"/>
        </authorList>
    </citation>
    <scope>IDENTIFICATION</scope>
</reference>
<dbReference type="GeneID" id="110247194"/>
<feature type="compositionally biased region" description="Polar residues" evidence="2">
    <location>
        <begin position="436"/>
        <end position="451"/>
    </location>
</feature>
<name>A0A913XSZ1_EXADI</name>
<dbReference type="RefSeq" id="XP_020909258.1">
    <property type="nucleotide sequence ID" value="XM_021053599.2"/>
</dbReference>
<dbReference type="OMA" id="WERDNDN"/>
<evidence type="ECO:0000256" key="1">
    <source>
        <dbReference type="RuleBase" id="RU000487"/>
    </source>
</evidence>
<feature type="region of interest" description="Disordered" evidence="2">
    <location>
        <begin position="424"/>
        <end position="460"/>
    </location>
</feature>
<accession>A0A913XSZ1</accession>
<organism evidence="3 4">
    <name type="scientific">Exaiptasia diaphana</name>
    <name type="common">Tropical sea anemone</name>
    <name type="synonym">Aiptasia pulchella</name>
    <dbReference type="NCBI Taxonomy" id="2652724"/>
    <lineage>
        <taxon>Eukaryota</taxon>
        <taxon>Metazoa</taxon>
        <taxon>Cnidaria</taxon>
        <taxon>Anthozoa</taxon>
        <taxon>Hexacorallia</taxon>
        <taxon>Actiniaria</taxon>
        <taxon>Aiptasiidae</taxon>
        <taxon>Exaiptasia</taxon>
    </lineage>
</organism>
<dbReference type="CDD" id="cd10207">
    <property type="entry name" value="ASKHA_NBD_Arp10"/>
    <property type="match status" value="1"/>
</dbReference>
<evidence type="ECO:0000313" key="4">
    <source>
        <dbReference type="Proteomes" id="UP000887567"/>
    </source>
</evidence>
<proteinExistence type="inferred from homology"/>
<evidence type="ECO:0000313" key="3">
    <source>
        <dbReference type="EnsemblMetazoa" id="XP_020909258.1"/>
    </source>
</evidence>
<dbReference type="Gene3D" id="3.90.640.10">
    <property type="entry name" value="Actin, Chain A, domain 4"/>
    <property type="match status" value="1"/>
</dbReference>
<evidence type="ECO:0000256" key="2">
    <source>
        <dbReference type="SAM" id="MobiDB-lite"/>
    </source>
</evidence>
<protein>
    <recommendedName>
        <fullName evidence="5">Actin-related protein 10</fullName>
    </recommendedName>
</protein>
<dbReference type="Gene3D" id="3.30.420.40">
    <property type="match status" value="2"/>
</dbReference>
<dbReference type="SMART" id="SM00268">
    <property type="entry name" value="ACTIN"/>
    <property type="match status" value="1"/>
</dbReference>
<dbReference type="EnsemblMetazoa" id="XM_021053599.2">
    <property type="protein sequence ID" value="XP_020909258.1"/>
    <property type="gene ID" value="LOC110247194"/>
</dbReference>
<feature type="compositionally biased region" description="Low complexity" evidence="2">
    <location>
        <begin position="424"/>
        <end position="435"/>
    </location>
</feature>
<evidence type="ECO:0008006" key="5">
    <source>
        <dbReference type="Google" id="ProtNLM"/>
    </source>
</evidence>
<dbReference type="PANTHER" id="PTHR11937">
    <property type="entry name" value="ACTIN"/>
    <property type="match status" value="1"/>
</dbReference>
<dbReference type="SUPFAM" id="SSF53067">
    <property type="entry name" value="Actin-like ATPase domain"/>
    <property type="match status" value="2"/>
</dbReference>
<comment type="similarity">
    <text evidence="1">Belongs to the actin family.</text>
</comment>
<dbReference type="InterPro" id="IPR043129">
    <property type="entry name" value="ATPase_NBD"/>
</dbReference>
<dbReference type="OrthoDB" id="337660at2759"/>
<dbReference type="AlphaFoldDB" id="A0A913XSZ1"/>
<dbReference type="InterPro" id="IPR004000">
    <property type="entry name" value="Actin"/>
</dbReference>
<dbReference type="Proteomes" id="UP000887567">
    <property type="component" value="Unplaced"/>
</dbReference>
<dbReference type="Pfam" id="PF00022">
    <property type="entry name" value="Actin"/>
    <property type="match status" value="1"/>
</dbReference>
<dbReference type="KEGG" id="epa:110247194"/>
<keyword evidence="4" id="KW-1185">Reference proteome</keyword>
<sequence>MPLFDIIGLGGEKNAVVIDIGTAYTKCGFAKEAAPRHIIPSYITHTVNGTTNTEYVFENDKRNPDELYAVLRDFIHMIYFRYLLVNPRDRRVVICESVLCPTLFRETIAKVLFKHFEVPSVLFAPCHLVSLFTLGVPTGLVVDCGYNESLVLPIYEGISIIKAVTGIPLAAKSIHEYLEKQLMDRSLVQIEKGIKPLSSVMASLPEDILEDIKVRTCFVAPKFSGPKDEPRPASLVHQVDYPLDGGRILRIEGQIREQTYDILFDGDEEEKSIATALLDSLLMCPIDTRKTLAENIVVIGGTAMAPGFKHRLIQEIYILLQSPQYKDRLFIKTVKMHQTPVSSNCAAWLGGAIFGSLEILPDRSVTKEQYMQDKKIPDWMQCDIPVELQPASEELQRPTLSRRQTSGITSTLSSLSSKLSSHILGSSSNRLSSQLGRTSTPGSSPNKSIQENPAEEKKSD</sequence>